<comment type="caution">
    <text evidence="3">The sequence shown here is derived from an EMBL/GenBank/DDBJ whole genome shotgun (WGS) entry which is preliminary data.</text>
</comment>
<dbReference type="SMART" id="SM00966">
    <property type="entry name" value="SpoVT_AbrB"/>
    <property type="match status" value="1"/>
</dbReference>
<feature type="domain" description="SpoVT-AbrB" evidence="2">
    <location>
        <begin position="1"/>
        <end position="44"/>
    </location>
</feature>
<dbReference type="GO" id="GO:0003677">
    <property type="term" value="F:DNA binding"/>
    <property type="evidence" value="ECO:0007669"/>
    <property type="project" value="UniProtKB-KW"/>
</dbReference>
<keyword evidence="4" id="KW-1185">Reference proteome</keyword>
<reference evidence="3 4" key="1">
    <citation type="submission" date="2019-10" db="EMBL/GenBank/DDBJ databases">
        <title>Unraveling microbial dark matter from salterns through culturing: the case of the genus Halosegnis.</title>
        <authorList>
            <person name="Duran-Viseras A."/>
            <person name="Andrei A.-S."/>
            <person name="Vera-Gargallo B."/>
            <person name="Ghai R."/>
            <person name="Sanchez-Porro C."/>
            <person name="Ventosa A."/>
        </authorList>
    </citation>
    <scope>NUCLEOTIDE SEQUENCE [LARGE SCALE GENOMIC DNA]</scope>
    <source>
        <strain evidence="3 4">F18-79</strain>
    </source>
</reference>
<evidence type="ECO:0000313" key="4">
    <source>
        <dbReference type="Proteomes" id="UP000326865"/>
    </source>
</evidence>
<sequence>MAKVDSKGRIVLPKEVREHLSITPGTEVDIHEEDGKAVVEPEDNPEQIIERMERIITETSPERGDTMSLEEEPDPVAQKHRDAIRRGAEDSNNE</sequence>
<dbReference type="SUPFAM" id="SSF89447">
    <property type="entry name" value="AbrB/MazE/MraZ-like"/>
    <property type="match status" value="1"/>
</dbReference>
<keyword evidence="3" id="KW-0238">DNA-binding</keyword>
<dbReference type="EMBL" id="QKKZ01000002">
    <property type="protein sequence ID" value="KAB7514681.1"/>
    <property type="molecule type" value="Genomic_DNA"/>
</dbReference>
<dbReference type="Proteomes" id="UP000326865">
    <property type="component" value="Unassembled WGS sequence"/>
</dbReference>
<protein>
    <submittedName>
        <fullName evidence="3">AbrB/MazE/SpoVT family DNA-binding domain-containing protein</fullName>
    </submittedName>
</protein>
<dbReference type="RefSeq" id="WP_075937139.1">
    <property type="nucleotide sequence ID" value="NZ_QKKZ01000002.1"/>
</dbReference>
<feature type="region of interest" description="Disordered" evidence="1">
    <location>
        <begin position="57"/>
        <end position="94"/>
    </location>
</feature>
<feature type="compositionally biased region" description="Basic and acidic residues" evidence="1">
    <location>
        <begin position="77"/>
        <end position="94"/>
    </location>
</feature>
<dbReference type="NCBIfam" id="TIGR01439">
    <property type="entry name" value="lp_hng_hel_AbrB"/>
    <property type="match status" value="1"/>
</dbReference>
<dbReference type="PROSITE" id="PS51740">
    <property type="entry name" value="SPOVT_ABRB"/>
    <property type="match status" value="1"/>
</dbReference>
<dbReference type="Pfam" id="PF04014">
    <property type="entry name" value="MazE_antitoxin"/>
    <property type="match status" value="1"/>
</dbReference>
<accession>A0A5N5U9Z7</accession>
<organism evidence="3 4">
    <name type="scientific">Halosegnis rubeus</name>
    <dbReference type="NCBI Taxonomy" id="2212850"/>
    <lineage>
        <taxon>Archaea</taxon>
        <taxon>Methanobacteriati</taxon>
        <taxon>Methanobacteriota</taxon>
        <taxon>Stenosarchaea group</taxon>
        <taxon>Halobacteria</taxon>
        <taxon>Halobacteriales</taxon>
        <taxon>Natronomonadaceae</taxon>
        <taxon>Halosegnis</taxon>
    </lineage>
</organism>
<evidence type="ECO:0000256" key="1">
    <source>
        <dbReference type="SAM" id="MobiDB-lite"/>
    </source>
</evidence>
<dbReference type="AlphaFoldDB" id="A0A5N5U9Z7"/>
<proteinExistence type="predicted"/>
<name>A0A5N5U9Z7_9EURY</name>
<evidence type="ECO:0000313" key="3">
    <source>
        <dbReference type="EMBL" id="KAB7514681.1"/>
    </source>
</evidence>
<dbReference type="InterPro" id="IPR037914">
    <property type="entry name" value="SpoVT-AbrB_sf"/>
</dbReference>
<evidence type="ECO:0000259" key="2">
    <source>
        <dbReference type="PROSITE" id="PS51740"/>
    </source>
</evidence>
<dbReference type="Gene3D" id="2.10.260.10">
    <property type="match status" value="1"/>
</dbReference>
<dbReference type="InterPro" id="IPR007159">
    <property type="entry name" value="SpoVT-AbrB_dom"/>
</dbReference>
<gene>
    <name evidence="3" type="ORF">DM867_06070</name>
</gene>